<gene>
    <name evidence="2" type="ORF">PoB_003062500</name>
</gene>
<dbReference type="EMBL" id="BLXT01003735">
    <property type="protein sequence ID" value="GFO04120.1"/>
    <property type="molecule type" value="Genomic_DNA"/>
</dbReference>
<name>A0AAV4A7I4_9GAST</name>
<evidence type="ECO:0000313" key="3">
    <source>
        <dbReference type="Proteomes" id="UP000735302"/>
    </source>
</evidence>
<sequence length="172" mass="19686">MIAPALPDTGAQGQEITSSQPMTSSADLATEMYIPDIVHSLTDIFTRSTNLDFRTQTPSRVHMSYFLEEALKKIIKGPSDSRFVGDFPHEAEENNFDDWDDTLTSKFSPKDSRISACTTNPYITSSKWCSIEEEIHKTGYFNRVENEDFYMEMSFDEDIIKVENELASWNEQ</sequence>
<proteinExistence type="predicted"/>
<protein>
    <submittedName>
        <fullName evidence="2">Uncharacterized protein</fullName>
    </submittedName>
</protein>
<evidence type="ECO:0000313" key="2">
    <source>
        <dbReference type="EMBL" id="GFO04120.1"/>
    </source>
</evidence>
<evidence type="ECO:0000256" key="1">
    <source>
        <dbReference type="SAM" id="MobiDB-lite"/>
    </source>
</evidence>
<feature type="region of interest" description="Disordered" evidence="1">
    <location>
        <begin position="1"/>
        <end position="23"/>
    </location>
</feature>
<comment type="caution">
    <text evidence="2">The sequence shown here is derived from an EMBL/GenBank/DDBJ whole genome shotgun (WGS) entry which is preliminary data.</text>
</comment>
<dbReference type="AlphaFoldDB" id="A0AAV4A7I4"/>
<organism evidence="2 3">
    <name type="scientific">Plakobranchus ocellatus</name>
    <dbReference type="NCBI Taxonomy" id="259542"/>
    <lineage>
        <taxon>Eukaryota</taxon>
        <taxon>Metazoa</taxon>
        <taxon>Spiralia</taxon>
        <taxon>Lophotrochozoa</taxon>
        <taxon>Mollusca</taxon>
        <taxon>Gastropoda</taxon>
        <taxon>Heterobranchia</taxon>
        <taxon>Euthyneura</taxon>
        <taxon>Panpulmonata</taxon>
        <taxon>Sacoglossa</taxon>
        <taxon>Placobranchoidea</taxon>
        <taxon>Plakobranchidae</taxon>
        <taxon>Plakobranchus</taxon>
    </lineage>
</organism>
<reference evidence="2 3" key="1">
    <citation type="journal article" date="2021" name="Elife">
        <title>Chloroplast acquisition without the gene transfer in kleptoplastic sea slugs, Plakobranchus ocellatus.</title>
        <authorList>
            <person name="Maeda T."/>
            <person name="Takahashi S."/>
            <person name="Yoshida T."/>
            <person name="Shimamura S."/>
            <person name="Takaki Y."/>
            <person name="Nagai Y."/>
            <person name="Toyoda A."/>
            <person name="Suzuki Y."/>
            <person name="Arimoto A."/>
            <person name="Ishii H."/>
            <person name="Satoh N."/>
            <person name="Nishiyama T."/>
            <person name="Hasebe M."/>
            <person name="Maruyama T."/>
            <person name="Minagawa J."/>
            <person name="Obokata J."/>
            <person name="Shigenobu S."/>
        </authorList>
    </citation>
    <scope>NUCLEOTIDE SEQUENCE [LARGE SCALE GENOMIC DNA]</scope>
</reference>
<feature type="compositionally biased region" description="Polar residues" evidence="1">
    <location>
        <begin position="11"/>
        <end position="23"/>
    </location>
</feature>
<accession>A0AAV4A7I4</accession>
<keyword evidence="3" id="KW-1185">Reference proteome</keyword>
<dbReference type="Proteomes" id="UP000735302">
    <property type="component" value="Unassembled WGS sequence"/>
</dbReference>